<evidence type="ECO:0000256" key="7">
    <source>
        <dbReference type="ARBA" id="ARBA00022737"/>
    </source>
</evidence>
<keyword evidence="7" id="KW-0677">Repeat</keyword>
<feature type="region of interest" description="Disordered" evidence="12">
    <location>
        <begin position="646"/>
        <end position="665"/>
    </location>
</feature>
<dbReference type="PRINTS" id="PR00019">
    <property type="entry name" value="LEURICHRPT"/>
</dbReference>
<feature type="region of interest" description="Disordered" evidence="12">
    <location>
        <begin position="1026"/>
        <end position="1059"/>
    </location>
</feature>
<keyword evidence="5" id="KW-0812">Transmembrane</keyword>
<organism evidence="14 15">
    <name type="scientific">Papaver somniferum</name>
    <name type="common">Opium poppy</name>
    <dbReference type="NCBI Taxonomy" id="3469"/>
    <lineage>
        <taxon>Eukaryota</taxon>
        <taxon>Viridiplantae</taxon>
        <taxon>Streptophyta</taxon>
        <taxon>Embryophyta</taxon>
        <taxon>Tracheophyta</taxon>
        <taxon>Spermatophyta</taxon>
        <taxon>Magnoliopsida</taxon>
        <taxon>Ranunculales</taxon>
        <taxon>Papaveraceae</taxon>
        <taxon>Papaveroideae</taxon>
        <taxon>Papaver</taxon>
    </lineage>
</organism>
<dbReference type="Pfam" id="PF08263">
    <property type="entry name" value="LRRNT_2"/>
    <property type="match status" value="2"/>
</dbReference>
<dbReference type="SUPFAM" id="SSF52058">
    <property type="entry name" value="L domain-like"/>
    <property type="match status" value="3"/>
</dbReference>
<dbReference type="InterPro" id="IPR003591">
    <property type="entry name" value="Leu-rich_rpt_typical-subtyp"/>
</dbReference>
<accession>A0A4Y7KSX7</accession>
<dbReference type="Pfam" id="PF00560">
    <property type="entry name" value="LRR_1"/>
    <property type="match status" value="8"/>
</dbReference>
<dbReference type="EMBL" id="CM010723">
    <property type="protein sequence ID" value="RZC76454.1"/>
    <property type="molecule type" value="Genomic_DNA"/>
</dbReference>
<evidence type="ECO:0000256" key="8">
    <source>
        <dbReference type="ARBA" id="ARBA00022989"/>
    </source>
</evidence>
<evidence type="ECO:0000259" key="13">
    <source>
        <dbReference type="Pfam" id="PF08263"/>
    </source>
</evidence>
<evidence type="ECO:0000256" key="11">
    <source>
        <dbReference type="ARBA" id="ARBA00023180"/>
    </source>
</evidence>
<dbReference type="InterPro" id="IPR001611">
    <property type="entry name" value="Leu-rich_rpt"/>
</dbReference>
<dbReference type="PROSITE" id="PS51450">
    <property type="entry name" value="LRR"/>
    <property type="match status" value="1"/>
</dbReference>
<dbReference type="InterPro" id="IPR032675">
    <property type="entry name" value="LRR_dom_sf"/>
</dbReference>
<keyword evidence="15" id="KW-1185">Reference proteome</keyword>
<evidence type="ECO:0000313" key="14">
    <source>
        <dbReference type="EMBL" id="RZC76454.1"/>
    </source>
</evidence>
<keyword evidence="10" id="KW-0675">Receptor</keyword>
<proteinExistence type="inferred from homology"/>
<dbReference type="SMART" id="SM00369">
    <property type="entry name" value="LRR_TYP"/>
    <property type="match status" value="10"/>
</dbReference>
<dbReference type="FunFam" id="3.80.10.10:FF:000213">
    <property type="entry name" value="Tyrosine-sulfated glycopeptide receptor 1"/>
    <property type="match status" value="1"/>
</dbReference>
<dbReference type="GO" id="GO:0005886">
    <property type="term" value="C:plasma membrane"/>
    <property type="evidence" value="ECO:0007669"/>
    <property type="project" value="UniProtKB-SubCell"/>
</dbReference>
<dbReference type="PANTHER" id="PTHR27000">
    <property type="entry name" value="LEUCINE-RICH REPEAT RECEPTOR-LIKE PROTEIN KINASE FAMILY PROTEIN-RELATED"/>
    <property type="match status" value="1"/>
</dbReference>
<evidence type="ECO:0000256" key="9">
    <source>
        <dbReference type="ARBA" id="ARBA00023136"/>
    </source>
</evidence>
<reference evidence="14 15" key="1">
    <citation type="journal article" date="2018" name="Science">
        <title>The opium poppy genome and morphinan production.</title>
        <authorList>
            <person name="Guo L."/>
            <person name="Winzer T."/>
            <person name="Yang X."/>
            <person name="Li Y."/>
            <person name="Ning Z."/>
            <person name="He Z."/>
            <person name="Teodor R."/>
            <person name="Lu Y."/>
            <person name="Bowser T.A."/>
            <person name="Graham I.A."/>
            <person name="Ye K."/>
        </authorList>
    </citation>
    <scope>NUCLEOTIDE SEQUENCE [LARGE SCALE GENOMIC DNA]</scope>
    <source>
        <strain evidence="15">cv. HN1</strain>
        <tissue evidence="14">Leaves</tissue>
    </source>
</reference>
<keyword evidence="3" id="KW-1003">Cell membrane</keyword>
<evidence type="ECO:0000256" key="5">
    <source>
        <dbReference type="ARBA" id="ARBA00022692"/>
    </source>
</evidence>
<dbReference type="PANTHER" id="PTHR27000:SF711">
    <property type="entry name" value="PROTEIN KINASE DOMAIN-CONTAINING PROTEIN"/>
    <property type="match status" value="1"/>
</dbReference>
<dbReference type="STRING" id="3469.A0A4Y7KSX7"/>
<keyword evidence="4" id="KW-0433">Leucine-rich repeat</keyword>
<evidence type="ECO:0000256" key="2">
    <source>
        <dbReference type="ARBA" id="ARBA00009592"/>
    </source>
</evidence>
<evidence type="ECO:0000256" key="12">
    <source>
        <dbReference type="SAM" id="MobiDB-lite"/>
    </source>
</evidence>
<evidence type="ECO:0000256" key="3">
    <source>
        <dbReference type="ARBA" id="ARBA00022475"/>
    </source>
</evidence>
<comment type="similarity">
    <text evidence="2">Belongs to the RLP family.</text>
</comment>
<dbReference type="AlphaFoldDB" id="A0A4Y7KSX7"/>
<dbReference type="Pfam" id="PF13855">
    <property type="entry name" value="LRR_8"/>
    <property type="match status" value="1"/>
</dbReference>
<evidence type="ECO:0000256" key="4">
    <source>
        <dbReference type="ARBA" id="ARBA00022614"/>
    </source>
</evidence>
<dbReference type="Proteomes" id="UP000316621">
    <property type="component" value="Chromosome 9"/>
</dbReference>
<keyword evidence="9" id="KW-0472">Membrane</keyword>
<keyword evidence="6" id="KW-0732">Signal</keyword>
<evidence type="ECO:0000256" key="1">
    <source>
        <dbReference type="ARBA" id="ARBA00004162"/>
    </source>
</evidence>
<feature type="region of interest" description="Disordered" evidence="12">
    <location>
        <begin position="1077"/>
        <end position="1096"/>
    </location>
</feature>
<evidence type="ECO:0000313" key="15">
    <source>
        <dbReference type="Proteomes" id="UP000316621"/>
    </source>
</evidence>
<dbReference type="Gene3D" id="3.80.10.10">
    <property type="entry name" value="Ribonuclease Inhibitor"/>
    <property type="match status" value="5"/>
</dbReference>
<feature type="domain" description="Leucine-rich repeat-containing N-terminal plant-type" evidence="13">
    <location>
        <begin position="37"/>
        <end position="71"/>
    </location>
</feature>
<keyword evidence="11" id="KW-0325">Glycoprotein</keyword>
<keyword evidence="8" id="KW-1133">Transmembrane helix</keyword>
<gene>
    <name evidence="14" type="ORF">C5167_000615</name>
</gene>
<dbReference type="InterPro" id="IPR013210">
    <property type="entry name" value="LRR_N_plant-typ"/>
</dbReference>
<name>A0A4Y7KSX7_PAPSO</name>
<sequence>MSILPELGFDHWSFLQRRCCFHDLSPVSYSMNETCNSDDFRALDEIAKGLESGITGWRKDYDCCSWVGVICELFSSIGLDGSSVWVTRVVGLDLGSRQLKGNLPVSVVRFKHLRYLNFSDNFLKGMFPVELFFMHNLEVLDLSNNGFSGPIMVKSWLISSIRFLDVSNNLLEGALDTGFCTNSTHIEVLNLSLNLFSGNFPLGFGNCTSLQHLSINSNYLSGTLPSDLWRLKKLNQLYIQDNSLSGSLNGVGNLSNLVQFDLSQNEFSQTLPDIFTSLAKLEYFSAHSNNLSGPLPASLLTSPLLYYLNLRNNSLSGSINLDWTNMVNLRSLHLGYNKFHGPIPDSLSYCRELRNLGLRQNYLNSQLPDTFRNLHSLFFLALTNTNLYNISSTLEILQQCRNLTILILASNFRGEDMLANANLQFQSLKVLVVPDCGLTGLIPKWLRSCAKLQVLDISRNHFSGFIPNWLSRLKFLFYIDMSNNSLSGEIPKSLTRLQSLIYRDVLLDDTINFPFVIGRTQGLAELQYTQFWSFPPTLDLSYNMLIGQVWPEFVNLKKLHLLLLKSNHLQGSIPPELCGMTSLEVLDLSHNNLSGSIPFSLTSLSFLSQFNVAYNNLVGKIPSGGQFLTFPCSSFEGNLDLQAPGCNPLPTSPKATSTSGDDPKESKMTISGIPFAVGIATGFSVTVLIFFMSGMLIPEVLNSQNLNCNSEDLRALKDFAKGLESRINSWGCGSGVGDRSLSGNLSDAFAGFNQLRYLNLSHNSFTGSLNLNWTNMVHLRFLDLGSNQFRGPIPDTLSSCRELRFLNLARNYLNSSVPGSFKNLHALSFLSFSNSTLRDLSATLEALQHCKNLTTLILSVNFHGEETPDANFEFKSLQALIIPNCRLTDWFSQLESLFYLDLSRNFLSGEIPIGLTQMPSLIDRNISFENPLAAPLFMKRRGMQYNRILSFPPTLRLSYNLLSGEVLPEFGNLKKLHVLELQSNHLEGPIPRELSAYNNLVGKVPSEGQFSTFPCSNFEGNRDLQDLGCNVHPTSKTEPWESPPSGNEEEESSATIFGPTSGVGVIAGFTVTGMFMPPVRQGRRRNGSSCRAIHNQ</sequence>
<evidence type="ECO:0000256" key="10">
    <source>
        <dbReference type="ARBA" id="ARBA00023170"/>
    </source>
</evidence>
<comment type="subcellular location">
    <subcellularLocation>
        <location evidence="1">Cell membrane</location>
        <topology evidence="1">Single-pass membrane protein</topology>
    </subcellularLocation>
</comment>
<feature type="domain" description="Leucine-rich repeat-containing N-terminal plant-type" evidence="13">
    <location>
        <begin position="710"/>
        <end position="730"/>
    </location>
</feature>
<protein>
    <recommendedName>
        <fullName evidence="13">Leucine-rich repeat-containing N-terminal plant-type domain-containing protein</fullName>
    </recommendedName>
</protein>
<evidence type="ECO:0000256" key="6">
    <source>
        <dbReference type="ARBA" id="ARBA00022729"/>
    </source>
</evidence>
<dbReference type="Gramene" id="RZC76454">
    <property type="protein sequence ID" value="RZC76454"/>
    <property type="gene ID" value="C5167_000615"/>
</dbReference>